<proteinExistence type="predicted"/>
<protein>
    <submittedName>
        <fullName evidence="1">Uncharacterized protein</fullName>
    </submittedName>
</protein>
<accession>A0A0U1NMF4</accession>
<organism evidence="1 2">
    <name type="scientific">Nereida ignava</name>
    <dbReference type="NCBI Taxonomy" id="282199"/>
    <lineage>
        <taxon>Bacteria</taxon>
        <taxon>Pseudomonadati</taxon>
        <taxon>Pseudomonadota</taxon>
        <taxon>Alphaproteobacteria</taxon>
        <taxon>Rhodobacterales</taxon>
        <taxon>Roseobacteraceae</taxon>
        <taxon>Nereida</taxon>
    </lineage>
</organism>
<gene>
    <name evidence="1" type="ORF">NIG5292_01720</name>
</gene>
<reference evidence="1 2" key="1">
    <citation type="submission" date="2015-04" db="EMBL/GenBank/DDBJ databases">
        <authorList>
            <person name="Syromyatnikov M.Y."/>
            <person name="Popov V.N."/>
        </authorList>
    </citation>
    <scope>NUCLEOTIDE SEQUENCE [LARGE SCALE GENOMIC DNA]</scope>
    <source>
        <strain evidence="1 2">CECT 5292</strain>
    </source>
</reference>
<dbReference type="Proteomes" id="UP000048949">
    <property type="component" value="Unassembled WGS sequence"/>
</dbReference>
<evidence type="ECO:0000313" key="2">
    <source>
        <dbReference type="Proteomes" id="UP000048949"/>
    </source>
</evidence>
<sequence>MDRKQFWSRAKALGLGVAQNWRVLAEYFSQHTDTQRTAALSLSGQ</sequence>
<evidence type="ECO:0000313" key="1">
    <source>
        <dbReference type="EMBL" id="CRK75669.1"/>
    </source>
</evidence>
<dbReference type="STRING" id="282199.GCA_001049735_01719"/>
<name>A0A0U1NMF4_9RHOB</name>
<keyword evidence="2" id="KW-1185">Reference proteome</keyword>
<dbReference type="AlphaFoldDB" id="A0A0U1NMF4"/>
<dbReference type="EMBL" id="CVQV01000008">
    <property type="protein sequence ID" value="CRK75669.1"/>
    <property type="molecule type" value="Genomic_DNA"/>
</dbReference>